<gene>
    <name evidence="2" type="ORF">H310_09838</name>
</gene>
<evidence type="ECO:0000256" key="1">
    <source>
        <dbReference type="SAM" id="Phobius"/>
    </source>
</evidence>
<feature type="transmembrane region" description="Helical" evidence="1">
    <location>
        <begin position="45"/>
        <end position="62"/>
    </location>
</feature>
<dbReference type="GeneID" id="20086888"/>
<dbReference type="AlphaFoldDB" id="A0A024TSM5"/>
<protein>
    <submittedName>
        <fullName evidence="2">Uncharacterized protein</fullName>
    </submittedName>
</protein>
<dbReference type="eggNOG" id="ENOG502S7N5">
    <property type="taxonomic scope" value="Eukaryota"/>
</dbReference>
<sequence length="193" mass="20881">MLRRPIAVAQGSGSGSSRRWEKEASEFWKHMPTKDKPSSSSRGRVYVAAALTIVVVGMAYVVHRGNAGSTPLALSIEDTVRTNCTALAVQSKWHQDMCEKVCPSNEFNEACMSGCYYGTLTVTKAVCANRTLDAPQWTSCTFPIDCAGACVEYAPVRPIPAMRNACEGGCNSVVPSACKRAVDIFDRAVKSYK</sequence>
<reference evidence="2" key="1">
    <citation type="submission" date="2013-12" db="EMBL/GenBank/DDBJ databases">
        <title>The Genome Sequence of Aphanomyces invadans NJM9701.</title>
        <authorList>
            <consortium name="The Broad Institute Genomics Platform"/>
            <person name="Russ C."/>
            <person name="Tyler B."/>
            <person name="van West P."/>
            <person name="Dieguez-Uribeondo J."/>
            <person name="Young S.K."/>
            <person name="Zeng Q."/>
            <person name="Gargeya S."/>
            <person name="Fitzgerald M."/>
            <person name="Abouelleil A."/>
            <person name="Alvarado L."/>
            <person name="Chapman S.B."/>
            <person name="Gainer-Dewar J."/>
            <person name="Goldberg J."/>
            <person name="Griggs A."/>
            <person name="Gujja S."/>
            <person name="Hansen M."/>
            <person name="Howarth C."/>
            <person name="Imamovic A."/>
            <person name="Ireland A."/>
            <person name="Larimer J."/>
            <person name="McCowan C."/>
            <person name="Murphy C."/>
            <person name="Pearson M."/>
            <person name="Poon T.W."/>
            <person name="Priest M."/>
            <person name="Roberts A."/>
            <person name="Saif S."/>
            <person name="Shea T."/>
            <person name="Sykes S."/>
            <person name="Wortman J."/>
            <person name="Nusbaum C."/>
            <person name="Birren B."/>
        </authorList>
    </citation>
    <scope>NUCLEOTIDE SEQUENCE [LARGE SCALE GENOMIC DNA]</scope>
    <source>
        <strain evidence="2">NJM9701</strain>
    </source>
</reference>
<dbReference type="OrthoDB" id="66795at2759"/>
<dbReference type="RefSeq" id="XP_008874235.1">
    <property type="nucleotide sequence ID" value="XM_008876013.1"/>
</dbReference>
<organism evidence="2">
    <name type="scientific">Aphanomyces invadans</name>
    <dbReference type="NCBI Taxonomy" id="157072"/>
    <lineage>
        <taxon>Eukaryota</taxon>
        <taxon>Sar</taxon>
        <taxon>Stramenopiles</taxon>
        <taxon>Oomycota</taxon>
        <taxon>Saprolegniomycetes</taxon>
        <taxon>Saprolegniales</taxon>
        <taxon>Verrucalvaceae</taxon>
        <taxon>Aphanomyces</taxon>
    </lineage>
</organism>
<dbReference type="EMBL" id="KI913974">
    <property type="protein sequence ID" value="ETV96989.1"/>
    <property type="molecule type" value="Genomic_DNA"/>
</dbReference>
<keyword evidence="1" id="KW-1133">Transmembrane helix</keyword>
<proteinExistence type="predicted"/>
<keyword evidence="1" id="KW-0472">Membrane</keyword>
<accession>A0A024TSM5</accession>
<keyword evidence="1" id="KW-0812">Transmembrane</keyword>
<dbReference type="VEuPathDB" id="FungiDB:H310_09838"/>
<name>A0A024TSM5_9STRA</name>
<evidence type="ECO:0000313" key="2">
    <source>
        <dbReference type="EMBL" id="ETV96989.1"/>
    </source>
</evidence>